<evidence type="ECO:0000256" key="11">
    <source>
        <dbReference type="ARBA" id="ARBA00030547"/>
    </source>
</evidence>
<dbReference type="GO" id="GO:0000162">
    <property type="term" value="P:L-tryptophan biosynthetic process"/>
    <property type="evidence" value="ECO:0007669"/>
    <property type="project" value="TreeGrafter"/>
</dbReference>
<reference evidence="16 18" key="2">
    <citation type="submission" date="2017-08" db="EMBL/GenBank/DDBJ databases">
        <title>Burning lignite coal seam in the remote Altai Mountains harbors a hydrogen-driven thermophilic microbial community.</title>
        <authorList>
            <person name="Kadnikov V.V."/>
            <person name="Mardanov A.V."/>
            <person name="Ivasenko D."/>
            <person name="Beletsky A.V."/>
            <person name="Karnachuk O.V."/>
            <person name="Ravin N.V."/>
        </authorList>
    </citation>
    <scope>NUCLEOTIDE SEQUENCE [LARGE SCALE GENOMIC DNA]</scope>
    <source>
        <strain evidence="16">AL33</strain>
    </source>
</reference>
<keyword evidence="9 12" id="KW-0368">Histidine biosynthesis</keyword>
<reference evidence="15 17" key="1">
    <citation type="submission" date="2015-09" db="EMBL/GenBank/DDBJ databases">
        <title>Draft genome sequence of Hydrogenibacillus schlegelii DSM 2000.</title>
        <authorList>
            <person name="Hemp J."/>
        </authorList>
    </citation>
    <scope>NUCLEOTIDE SEQUENCE [LARGE SCALE GENOMIC DNA]</scope>
    <source>
        <strain evidence="15 17">MA 48</strain>
    </source>
</reference>
<evidence type="ECO:0000256" key="13">
    <source>
        <dbReference type="RuleBase" id="RU003657"/>
    </source>
</evidence>
<evidence type="ECO:0000256" key="1">
    <source>
        <dbReference type="ARBA" id="ARBA00000901"/>
    </source>
</evidence>
<dbReference type="HAMAP" id="MF_01014">
    <property type="entry name" value="HisA"/>
    <property type="match status" value="1"/>
</dbReference>
<dbReference type="GO" id="GO:0005737">
    <property type="term" value="C:cytoplasm"/>
    <property type="evidence" value="ECO:0007669"/>
    <property type="project" value="UniProtKB-SubCell"/>
</dbReference>
<evidence type="ECO:0000256" key="8">
    <source>
        <dbReference type="ARBA" id="ARBA00022605"/>
    </source>
</evidence>
<accession>A0A132NF30</accession>
<evidence type="ECO:0000256" key="3">
    <source>
        <dbReference type="ARBA" id="ARBA00005133"/>
    </source>
</evidence>
<name>A0A132NF30_HYDSH</name>
<dbReference type="PANTHER" id="PTHR43090:SF2">
    <property type="entry name" value="1-(5-PHOSPHORIBOSYL)-5-[(5-PHOSPHORIBOSYLAMINO)METHYLIDENEAMINO] IMIDAZOLE-4-CARBOXAMIDE ISOMERASE"/>
    <property type="match status" value="1"/>
</dbReference>
<dbReference type="FunFam" id="3.20.20.70:FF:000009">
    <property type="entry name" value="1-(5-phosphoribosyl)-5-[(5-phosphoribosylamino)methylideneamino] imidazole-4-carboxamide isomerase"/>
    <property type="match status" value="1"/>
</dbReference>
<dbReference type="Proteomes" id="UP000244180">
    <property type="component" value="Unassembled WGS sequence"/>
</dbReference>
<dbReference type="Proteomes" id="UP000243024">
    <property type="component" value="Unassembled WGS sequence"/>
</dbReference>
<dbReference type="NCBIfam" id="TIGR00007">
    <property type="entry name" value="1-(5-phosphoribosyl)-5-[(5-phosphoribosylamino)methylideneamino]imidazole-4-carboxamide isomerase"/>
    <property type="match status" value="1"/>
</dbReference>
<evidence type="ECO:0000313" key="15">
    <source>
        <dbReference type="EMBL" id="OAR03564.1"/>
    </source>
</evidence>
<dbReference type="InterPro" id="IPR011060">
    <property type="entry name" value="RibuloseP-bd_barrel"/>
</dbReference>
<dbReference type="EMBL" id="PEBV01000005">
    <property type="protein sequence ID" value="PTQ54241.1"/>
    <property type="molecule type" value="Genomic_DNA"/>
</dbReference>
<dbReference type="EMBL" id="JXBB01000055">
    <property type="protein sequence ID" value="OAR03564.1"/>
    <property type="molecule type" value="Genomic_DNA"/>
</dbReference>
<dbReference type="GO" id="GO:0003949">
    <property type="term" value="F:1-(5-phosphoribosyl)-5-[(5-phosphoribosylamino)methylideneamino]imidazole-4-carboxamide isomerase activity"/>
    <property type="evidence" value="ECO:0007669"/>
    <property type="project" value="UniProtKB-UniRule"/>
</dbReference>
<evidence type="ECO:0000256" key="10">
    <source>
        <dbReference type="ARBA" id="ARBA00023235"/>
    </source>
</evidence>
<protein>
    <recommendedName>
        <fullName evidence="6 12">1-(5-phosphoribosyl)-5-[(5-phosphoribosylamino)methylideneamino] imidazole-4-carboxamide isomerase</fullName>
        <ecNumber evidence="5 12">5.3.1.16</ecNumber>
    </recommendedName>
    <alternativeName>
        <fullName evidence="11 12">Phosphoribosylformimino-5-aminoimidazole carboxamide ribotide isomerase</fullName>
    </alternativeName>
</protein>
<dbReference type="STRING" id="1484.SA87_02715"/>
<keyword evidence="8 12" id="KW-0028">Amino-acid biosynthesis</keyword>
<proteinExistence type="inferred from homology"/>
<dbReference type="InterPro" id="IPR044524">
    <property type="entry name" value="Isoase_HisA-like"/>
</dbReference>
<comment type="subcellular location">
    <subcellularLocation>
        <location evidence="2 12 14">Cytoplasm</location>
    </subcellularLocation>
</comment>
<evidence type="ECO:0000256" key="7">
    <source>
        <dbReference type="ARBA" id="ARBA00022490"/>
    </source>
</evidence>
<keyword evidence="17" id="KW-1185">Reference proteome</keyword>
<evidence type="ECO:0000313" key="16">
    <source>
        <dbReference type="EMBL" id="PTQ54241.1"/>
    </source>
</evidence>
<evidence type="ECO:0000256" key="2">
    <source>
        <dbReference type="ARBA" id="ARBA00004496"/>
    </source>
</evidence>
<feature type="active site" description="Proton acceptor" evidence="12">
    <location>
        <position position="11"/>
    </location>
</feature>
<evidence type="ECO:0000256" key="9">
    <source>
        <dbReference type="ARBA" id="ARBA00023102"/>
    </source>
</evidence>
<dbReference type="InterPro" id="IPR013785">
    <property type="entry name" value="Aldolase_TIM"/>
</dbReference>
<dbReference type="Pfam" id="PF00977">
    <property type="entry name" value="His_biosynth"/>
    <property type="match status" value="1"/>
</dbReference>
<dbReference type="Gene3D" id="3.20.20.70">
    <property type="entry name" value="Aldolase class I"/>
    <property type="match status" value="1"/>
</dbReference>
<dbReference type="InterPro" id="IPR006062">
    <property type="entry name" value="His_biosynth"/>
</dbReference>
<comment type="similarity">
    <text evidence="4 12 13">Belongs to the HisA/HisF family.</text>
</comment>
<evidence type="ECO:0000256" key="14">
    <source>
        <dbReference type="RuleBase" id="RU003658"/>
    </source>
</evidence>
<dbReference type="InterPro" id="IPR023016">
    <property type="entry name" value="HisA/PriA"/>
</dbReference>
<keyword evidence="10 12" id="KW-0413">Isomerase</keyword>
<dbReference type="AlphaFoldDB" id="A0A132NF30"/>
<dbReference type="GO" id="GO:0000105">
    <property type="term" value="P:L-histidine biosynthetic process"/>
    <property type="evidence" value="ECO:0007669"/>
    <property type="project" value="UniProtKB-UniRule"/>
</dbReference>
<dbReference type="OrthoDB" id="9807749at2"/>
<comment type="caution">
    <text evidence="16">The sequence shown here is derived from an EMBL/GenBank/DDBJ whole genome shotgun (WGS) entry which is preliminary data.</text>
</comment>
<dbReference type="CDD" id="cd04732">
    <property type="entry name" value="HisA"/>
    <property type="match status" value="1"/>
</dbReference>
<gene>
    <name evidence="12" type="primary">hisA</name>
    <name evidence="16" type="ORF">HSCHL_0520</name>
    <name evidence="15" type="ORF">SA87_02715</name>
</gene>
<comment type="pathway">
    <text evidence="3 12 14">Amino-acid biosynthesis; L-histidine biosynthesis; L-histidine from 5-phospho-alpha-D-ribose 1-diphosphate: step 4/9.</text>
</comment>
<feature type="active site" description="Proton donor" evidence="12">
    <location>
        <position position="134"/>
    </location>
</feature>
<dbReference type="InterPro" id="IPR006063">
    <property type="entry name" value="HisA_bact_arch"/>
</dbReference>
<evidence type="ECO:0000313" key="18">
    <source>
        <dbReference type="Proteomes" id="UP000244180"/>
    </source>
</evidence>
<evidence type="ECO:0000256" key="5">
    <source>
        <dbReference type="ARBA" id="ARBA00012550"/>
    </source>
</evidence>
<evidence type="ECO:0000313" key="17">
    <source>
        <dbReference type="Proteomes" id="UP000243024"/>
    </source>
</evidence>
<dbReference type="PANTHER" id="PTHR43090">
    <property type="entry name" value="1-(5-PHOSPHORIBOSYL)-5-[(5-PHOSPHORIBOSYLAMINO)METHYLIDENEAMINO] IMIDAZOLE-4-CARBOXAMIDE ISOMERASE"/>
    <property type="match status" value="1"/>
</dbReference>
<organism evidence="16 18">
    <name type="scientific">Hydrogenibacillus schlegelii</name>
    <name type="common">Bacillus schlegelii</name>
    <dbReference type="NCBI Taxonomy" id="1484"/>
    <lineage>
        <taxon>Bacteria</taxon>
        <taxon>Bacillati</taxon>
        <taxon>Bacillota</taxon>
        <taxon>Bacilli</taxon>
        <taxon>Bacillales</taxon>
        <taxon>Bacillales Family X. Incertae Sedis</taxon>
        <taxon>Hydrogenibacillus</taxon>
    </lineage>
</organism>
<keyword evidence="7 12" id="KW-0963">Cytoplasm</keyword>
<sequence length="262" mass="27156">MMTFELYPAVDILGGQAVRLVQGDFEQKTVYGAPEAAAEAFIARGARWLHVVDLDGARSGRPVNVGPIAAIVRRAAARGVRVQVGGGLRTLEDIRRVLALGVARVIVGTAAIEAPDVLATAVREAGEAVAVGVDLRENRVAVRGWAETKDAAAEDVLRRIAAAGVRTVIVTDIRRDGTLAGVDADRMASLARASGLRVIASGGVRSVDDVRRLSARLRDGVVGAVIGKALYAGTLDLAAALQAAAEADPAVGEEAGEEEDGR</sequence>
<evidence type="ECO:0000256" key="4">
    <source>
        <dbReference type="ARBA" id="ARBA00009667"/>
    </source>
</evidence>
<dbReference type="RefSeq" id="WP_066202879.1">
    <property type="nucleotide sequence ID" value="NZ_CBCSAS010000002.1"/>
</dbReference>
<evidence type="ECO:0000256" key="6">
    <source>
        <dbReference type="ARBA" id="ARBA00018464"/>
    </source>
</evidence>
<comment type="catalytic activity">
    <reaction evidence="1 12 14">
        <text>1-(5-phospho-beta-D-ribosyl)-5-[(5-phospho-beta-D-ribosylamino)methylideneamino]imidazole-4-carboxamide = 5-[(5-phospho-1-deoxy-D-ribulos-1-ylimino)methylamino]-1-(5-phospho-beta-D-ribosyl)imidazole-4-carboxamide</text>
        <dbReference type="Rhea" id="RHEA:15469"/>
        <dbReference type="ChEBI" id="CHEBI:58435"/>
        <dbReference type="ChEBI" id="CHEBI:58525"/>
        <dbReference type="EC" id="5.3.1.16"/>
    </reaction>
</comment>
<evidence type="ECO:0000256" key="12">
    <source>
        <dbReference type="HAMAP-Rule" id="MF_01014"/>
    </source>
</evidence>
<dbReference type="SUPFAM" id="SSF51366">
    <property type="entry name" value="Ribulose-phoshate binding barrel"/>
    <property type="match status" value="1"/>
</dbReference>
<dbReference type="EC" id="5.3.1.16" evidence="5 12"/>
<dbReference type="UniPathway" id="UPA00031">
    <property type="reaction ID" value="UER00009"/>
</dbReference>